<evidence type="ECO:0000313" key="1">
    <source>
        <dbReference type="EMBL" id="GIY49890.1"/>
    </source>
</evidence>
<gene>
    <name evidence="1" type="ORF">CEXT_672001</name>
</gene>
<dbReference type="Proteomes" id="UP001054945">
    <property type="component" value="Unassembled WGS sequence"/>
</dbReference>
<dbReference type="EMBL" id="BPLR01011910">
    <property type="protein sequence ID" value="GIY49890.1"/>
    <property type="molecule type" value="Genomic_DNA"/>
</dbReference>
<dbReference type="AlphaFoldDB" id="A0AAV4TVM9"/>
<reference evidence="1 2" key="1">
    <citation type="submission" date="2021-06" db="EMBL/GenBank/DDBJ databases">
        <title>Caerostris extrusa draft genome.</title>
        <authorList>
            <person name="Kono N."/>
            <person name="Arakawa K."/>
        </authorList>
    </citation>
    <scope>NUCLEOTIDE SEQUENCE [LARGE SCALE GENOMIC DNA]</scope>
</reference>
<proteinExistence type="predicted"/>
<evidence type="ECO:0000313" key="2">
    <source>
        <dbReference type="Proteomes" id="UP001054945"/>
    </source>
</evidence>
<name>A0AAV4TVM9_CAEEX</name>
<organism evidence="1 2">
    <name type="scientific">Caerostris extrusa</name>
    <name type="common">Bark spider</name>
    <name type="synonym">Caerostris bankana</name>
    <dbReference type="NCBI Taxonomy" id="172846"/>
    <lineage>
        <taxon>Eukaryota</taxon>
        <taxon>Metazoa</taxon>
        <taxon>Ecdysozoa</taxon>
        <taxon>Arthropoda</taxon>
        <taxon>Chelicerata</taxon>
        <taxon>Arachnida</taxon>
        <taxon>Araneae</taxon>
        <taxon>Araneomorphae</taxon>
        <taxon>Entelegynae</taxon>
        <taxon>Araneoidea</taxon>
        <taxon>Araneidae</taxon>
        <taxon>Caerostris</taxon>
    </lineage>
</organism>
<accession>A0AAV4TVM9</accession>
<comment type="caution">
    <text evidence="1">The sequence shown here is derived from an EMBL/GenBank/DDBJ whole genome shotgun (WGS) entry which is preliminary data.</text>
</comment>
<sequence length="89" mass="10170">MFERTLDANGRPPQLLWGSSCFGTETTLKAVEDQELGRRRRIKSLNVWVKPSTEHTWNFHIEDVTSRASKRLSLLKLLAGLKWGCSDTP</sequence>
<protein>
    <submittedName>
        <fullName evidence="1">Uncharacterized protein</fullName>
    </submittedName>
</protein>
<keyword evidence="2" id="KW-1185">Reference proteome</keyword>